<comment type="caution">
    <text evidence="3">The sequence shown here is derived from an EMBL/GenBank/DDBJ whole genome shotgun (WGS) entry which is preliminary data.</text>
</comment>
<dbReference type="InterPro" id="IPR003646">
    <property type="entry name" value="SH3-like_bac-type"/>
</dbReference>
<keyword evidence="1" id="KW-0732">Signal</keyword>
<sequence>MFKAFLTGALILTSAALPAAAQEIGPGIGGTRVANESYYVAHVCTNNSNGRLSLRTGPSQSNRKIMELSNRTNIDVLGNIEGRDGFVWFKVRYNVTGANGWVRSDYVCNGSIATTERY</sequence>
<dbReference type="Pfam" id="PF08239">
    <property type="entry name" value="SH3_3"/>
    <property type="match status" value="1"/>
</dbReference>
<dbReference type="AlphaFoldDB" id="A0A8J6XKU7"/>
<feature type="chain" id="PRO_5035192267" evidence="1">
    <location>
        <begin position="22"/>
        <end position="118"/>
    </location>
</feature>
<evidence type="ECO:0000313" key="4">
    <source>
        <dbReference type="Proteomes" id="UP000629098"/>
    </source>
</evidence>
<dbReference type="RefSeq" id="WP_190837408.1">
    <property type="nucleotide sequence ID" value="NZ_CAWPPI010000120.1"/>
</dbReference>
<keyword evidence="4" id="KW-1185">Reference proteome</keyword>
<accession>A0A8J6XKU7</accession>
<protein>
    <submittedName>
        <fullName evidence="3">SH3 domain-containing protein</fullName>
    </submittedName>
</protein>
<dbReference type="Gene3D" id="2.30.30.40">
    <property type="entry name" value="SH3 Domains"/>
    <property type="match status" value="1"/>
</dbReference>
<dbReference type="PROSITE" id="PS51781">
    <property type="entry name" value="SH3B"/>
    <property type="match status" value="1"/>
</dbReference>
<proteinExistence type="predicted"/>
<reference evidence="3" key="1">
    <citation type="submission" date="2020-09" db="EMBL/GenBank/DDBJ databases">
        <title>Iningainema tapete sp. nov. (Scytonemataceae, Cyanobacteria) from greenhouses in central Florida (USA) produces two types of nodularin with biosynthetic potential for microcystin-LR and anabaenopeptins.</title>
        <authorList>
            <person name="Berthold D.E."/>
            <person name="Lefler F.W."/>
            <person name="Huang I.-S."/>
            <person name="Abdulla H."/>
            <person name="Zimba P.V."/>
            <person name="Laughinghouse H.D. IV."/>
        </authorList>
    </citation>
    <scope>NUCLEOTIDE SEQUENCE</scope>
    <source>
        <strain evidence="3">BLCCT55</strain>
    </source>
</reference>
<feature type="domain" description="SH3b" evidence="2">
    <location>
        <begin position="34"/>
        <end position="111"/>
    </location>
</feature>
<evidence type="ECO:0000259" key="2">
    <source>
        <dbReference type="PROSITE" id="PS51781"/>
    </source>
</evidence>
<dbReference type="EMBL" id="JACXAE010000120">
    <property type="protein sequence ID" value="MBD2778104.1"/>
    <property type="molecule type" value="Genomic_DNA"/>
</dbReference>
<dbReference type="Proteomes" id="UP000629098">
    <property type="component" value="Unassembled WGS sequence"/>
</dbReference>
<evidence type="ECO:0000313" key="3">
    <source>
        <dbReference type="EMBL" id="MBD2778104.1"/>
    </source>
</evidence>
<gene>
    <name evidence="3" type="ORF">ICL16_40205</name>
</gene>
<feature type="signal peptide" evidence="1">
    <location>
        <begin position="1"/>
        <end position="21"/>
    </location>
</feature>
<evidence type="ECO:0000256" key="1">
    <source>
        <dbReference type="SAM" id="SignalP"/>
    </source>
</evidence>
<name>A0A8J6XKU7_9CYAN</name>
<organism evidence="3 4">
    <name type="scientific">Iningainema tapete BLCC-T55</name>
    <dbReference type="NCBI Taxonomy" id="2748662"/>
    <lineage>
        <taxon>Bacteria</taxon>
        <taxon>Bacillati</taxon>
        <taxon>Cyanobacteriota</taxon>
        <taxon>Cyanophyceae</taxon>
        <taxon>Nostocales</taxon>
        <taxon>Scytonemataceae</taxon>
        <taxon>Iningainema tapete</taxon>
    </lineage>
</organism>